<keyword evidence="4" id="KW-0460">Magnesium</keyword>
<evidence type="ECO:0000256" key="2">
    <source>
        <dbReference type="ARBA" id="ARBA00012388"/>
    </source>
</evidence>
<dbReference type="GO" id="GO:0046872">
    <property type="term" value="F:metal ion binding"/>
    <property type="evidence" value="ECO:0007669"/>
    <property type="project" value="UniProtKB-KW"/>
</dbReference>
<dbReference type="OrthoDB" id="273917at2759"/>
<evidence type="ECO:0000256" key="3">
    <source>
        <dbReference type="ARBA" id="ARBA00022723"/>
    </source>
</evidence>
<dbReference type="Gene3D" id="3.30.460.10">
    <property type="entry name" value="Beta Polymerase, domain 2"/>
    <property type="match status" value="1"/>
</dbReference>
<dbReference type="GO" id="GO:0031499">
    <property type="term" value="C:TRAMP complex"/>
    <property type="evidence" value="ECO:0007669"/>
    <property type="project" value="TreeGrafter"/>
</dbReference>
<dbReference type="AlphaFoldDB" id="A0A9W8EFR4"/>
<dbReference type="GO" id="GO:0031123">
    <property type="term" value="P:RNA 3'-end processing"/>
    <property type="evidence" value="ECO:0007669"/>
    <property type="project" value="TreeGrafter"/>
</dbReference>
<name>A0A9W8EFR4_9FUNG</name>
<feature type="compositionally biased region" description="Low complexity" evidence="5">
    <location>
        <begin position="31"/>
        <end position="44"/>
    </location>
</feature>
<dbReference type="EMBL" id="JANBQF010000173">
    <property type="protein sequence ID" value="KAJ2004144.1"/>
    <property type="molecule type" value="Genomic_DNA"/>
</dbReference>
<keyword evidence="9" id="KW-1185">Reference proteome</keyword>
<dbReference type="PANTHER" id="PTHR23092">
    <property type="entry name" value="POLY(A) RNA POLYMERASE"/>
    <property type="match status" value="1"/>
</dbReference>
<feature type="domain" description="PAP-associated" evidence="6">
    <location>
        <begin position="305"/>
        <end position="363"/>
    </location>
</feature>
<dbReference type="InterPro" id="IPR045862">
    <property type="entry name" value="Trf4-like"/>
</dbReference>
<evidence type="ECO:0000313" key="8">
    <source>
        <dbReference type="EMBL" id="KAJ2004144.1"/>
    </source>
</evidence>
<feature type="domain" description="Poly(A) RNA polymerase mitochondrial-like central palm" evidence="7">
    <location>
        <begin position="97"/>
        <end position="241"/>
    </location>
</feature>
<dbReference type="FunFam" id="1.10.1410.10:FF:000003">
    <property type="entry name" value="non-canonical poly(A) RNA polymerase PAPD7"/>
    <property type="match status" value="1"/>
</dbReference>
<evidence type="ECO:0000256" key="1">
    <source>
        <dbReference type="ARBA" id="ARBA00008593"/>
    </source>
</evidence>
<dbReference type="InterPro" id="IPR002058">
    <property type="entry name" value="PAP_assoc"/>
</dbReference>
<dbReference type="EC" id="2.7.7.19" evidence="2"/>
<evidence type="ECO:0000256" key="4">
    <source>
        <dbReference type="ARBA" id="ARBA00022842"/>
    </source>
</evidence>
<proteinExistence type="inferred from homology"/>
<dbReference type="GO" id="GO:0003729">
    <property type="term" value="F:mRNA binding"/>
    <property type="evidence" value="ECO:0007669"/>
    <property type="project" value="TreeGrafter"/>
</dbReference>
<organism evidence="8 9">
    <name type="scientific">Coemansia thaxteri</name>
    <dbReference type="NCBI Taxonomy" id="2663907"/>
    <lineage>
        <taxon>Eukaryota</taxon>
        <taxon>Fungi</taxon>
        <taxon>Fungi incertae sedis</taxon>
        <taxon>Zoopagomycota</taxon>
        <taxon>Kickxellomycotina</taxon>
        <taxon>Kickxellomycetes</taxon>
        <taxon>Kickxellales</taxon>
        <taxon>Kickxellaceae</taxon>
        <taxon>Coemansia</taxon>
    </lineage>
</organism>
<dbReference type="Proteomes" id="UP001150907">
    <property type="component" value="Unassembled WGS sequence"/>
</dbReference>
<reference evidence="8" key="1">
    <citation type="submission" date="2022-07" db="EMBL/GenBank/DDBJ databases">
        <title>Phylogenomic reconstructions and comparative analyses of Kickxellomycotina fungi.</title>
        <authorList>
            <person name="Reynolds N.K."/>
            <person name="Stajich J.E."/>
            <person name="Barry K."/>
            <person name="Grigoriev I.V."/>
            <person name="Crous P."/>
            <person name="Smith M.E."/>
        </authorList>
    </citation>
    <scope>NUCLEOTIDE SEQUENCE</scope>
    <source>
        <strain evidence="8">IMI 214461</strain>
    </source>
</reference>
<sequence length="567" mass="62072">MAVDTQSQRPPVRVTEDYIKLAESSSDEDNSSGAAPAASSQPSANNKRKAGGSDPQPSSEANGAYQKCYSGQPVPPWLIGMRRIGSGEKPDINDMVNEEVAKFVDYISPTPEEHQMRSWVIERMQRILDNMKMIAVTPVAKCFGSFETRLYLPSSDIDMTIMLYRQGSTSKISPSYQTKESIRRYLYTLAKELKRAGFCRSCEVIANARVPIIKTHEMITGIAVDISINADSGVQSAAMQRSFSETAYPHSLRAVVLVIKQFLAQRSMNEVFTGGMGSYAITLLVVSMLQMHPRIMSGGLDIAKNLGVLLIEFFELYGKRFNYDAVCISVRGKGQYLNKRSKGFLNLTQPYLLSIEDPCDEANDVTKGTYGINRIKQTFGGAYDLLNNSIFAYHQTRKFGEPINDNLKRQAVATSDSNYGQAPSPLSAKPSKKRQKTLDGKAKGVDKHNAPLFNNDPWAPVSFLSSILTVDRRVIESRAKLVSTFYQGTLQKALGVQYQPQLTNLLKEAGIPPAPAAASPVTAKTSDSAQAQINKMDFKFSAASGSGQKNAPGVGSGEVVVISDDDC</sequence>
<comment type="caution">
    <text evidence="8">The sequence shown here is derived from an EMBL/GenBank/DDBJ whole genome shotgun (WGS) entry which is preliminary data.</text>
</comment>
<evidence type="ECO:0000256" key="5">
    <source>
        <dbReference type="SAM" id="MobiDB-lite"/>
    </source>
</evidence>
<keyword evidence="3" id="KW-0479">Metal-binding</keyword>
<evidence type="ECO:0000259" key="7">
    <source>
        <dbReference type="Pfam" id="PF22600"/>
    </source>
</evidence>
<protein>
    <recommendedName>
        <fullName evidence="2">polynucleotide adenylyltransferase</fullName>
        <ecNumber evidence="2">2.7.7.19</ecNumber>
    </recommendedName>
</protein>
<dbReference type="Pfam" id="PF22600">
    <property type="entry name" value="MTPAP-like_central"/>
    <property type="match status" value="1"/>
</dbReference>
<accession>A0A9W8EFR4</accession>
<dbReference type="PANTHER" id="PTHR23092:SF15">
    <property type="entry name" value="INACTIVE NON-CANONICAL POLY(A) RNA POLYMERASE PROTEIN TRF4-2-RELATED"/>
    <property type="match status" value="1"/>
</dbReference>
<evidence type="ECO:0000313" key="9">
    <source>
        <dbReference type="Proteomes" id="UP001150907"/>
    </source>
</evidence>
<dbReference type="GO" id="GO:0005730">
    <property type="term" value="C:nucleolus"/>
    <property type="evidence" value="ECO:0007669"/>
    <property type="project" value="TreeGrafter"/>
</dbReference>
<comment type="similarity">
    <text evidence="1">Belongs to the DNA polymerase type-B-like family.</text>
</comment>
<gene>
    <name evidence="8" type="ORF">H4R26_002680</name>
</gene>
<dbReference type="CDD" id="cd05402">
    <property type="entry name" value="NT_PAP_TUTase"/>
    <property type="match status" value="1"/>
</dbReference>
<dbReference type="InterPro" id="IPR054708">
    <property type="entry name" value="MTPAP-like_central"/>
</dbReference>
<dbReference type="GO" id="GO:0043634">
    <property type="term" value="P:polyadenylation-dependent ncRNA catabolic process"/>
    <property type="evidence" value="ECO:0007669"/>
    <property type="project" value="TreeGrafter"/>
</dbReference>
<feature type="region of interest" description="Disordered" evidence="5">
    <location>
        <begin position="1"/>
        <end position="66"/>
    </location>
</feature>
<dbReference type="Gene3D" id="1.10.1410.10">
    <property type="match status" value="1"/>
</dbReference>
<dbReference type="GO" id="GO:0010605">
    <property type="term" value="P:negative regulation of macromolecule metabolic process"/>
    <property type="evidence" value="ECO:0007669"/>
    <property type="project" value="UniProtKB-ARBA"/>
</dbReference>
<evidence type="ECO:0000259" key="6">
    <source>
        <dbReference type="Pfam" id="PF03828"/>
    </source>
</evidence>
<feature type="compositionally biased region" description="Basic and acidic residues" evidence="5">
    <location>
        <begin position="436"/>
        <end position="447"/>
    </location>
</feature>
<dbReference type="Pfam" id="PF03828">
    <property type="entry name" value="PAP_assoc"/>
    <property type="match status" value="1"/>
</dbReference>
<feature type="region of interest" description="Disordered" evidence="5">
    <location>
        <begin position="414"/>
        <end position="447"/>
    </location>
</feature>
<dbReference type="InterPro" id="IPR043519">
    <property type="entry name" value="NT_sf"/>
</dbReference>
<dbReference type="SUPFAM" id="SSF81301">
    <property type="entry name" value="Nucleotidyltransferase"/>
    <property type="match status" value="1"/>
</dbReference>
<dbReference type="SUPFAM" id="SSF81631">
    <property type="entry name" value="PAP/OAS1 substrate-binding domain"/>
    <property type="match status" value="1"/>
</dbReference>
<dbReference type="GO" id="GO:1990817">
    <property type="term" value="F:poly(A) RNA polymerase activity"/>
    <property type="evidence" value="ECO:0007669"/>
    <property type="project" value="UniProtKB-EC"/>
</dbReference>